<dbReference type="PATRIC" id="fig|1423734.3.peg.1695"/>
<dbReference type="PRINTS" id="PR00469">
    <property type="entry name" value="PNDRDTASEII"/>
</dbReference>
<dbReference type="GO" id="GO:0050661">
    <property type="term" value="F:NADP binding"/>
    <property type="evidence" value="ECO:0007669"/>
    <property type="project" value="UniProtKB-UniRule"/>
</dbReference>
<comment type="subunit">
    <text evidence="1 6">Homodimer.</text>
</comment>
<dbReference type="GO" id="GO:0050660">
    <property type="term" value="F:flavin adenine dinucleotide binding"/>
    <property type="evidence" value="ECO:0007669"/>
    <property type="project" value="UniProtKB-UniRule"/>
</dbReference>
<feature type="domain" description="FAD/NAD(P)-binding" evidence="7">
    <location>
        <begin position="8"/>
        <end position="296"/>
    </location>
</feature>
<feature type="binding site" evidence="6">
    <location>
        <position position="327"/>
    </location>
    <ligand>
        <name>FAD</name>
        <dbReference type="ChEBI" id="CHEBI:57692"/>
    </ligand>
</feature>
<dbReference type="SUPFAM" id="SSF51905">
    <property type="entry name" value="FAD/NAD(P)-binding domain"/>
    <property type="match status" value="1"/>
</dbReference>
<organism evidence="8 9">
    <name type="scientific">Agrilactobacillus composti DSM 18527 = JCM 14202</name>
    <dbReference type="NCBI Taxonomy" id="1423734"/>
    <lineage>
        <taxon>Bacteria</taxon>
        <taxon>Bacillati</taxon>
        <taxon>Bacillota</taxon>
        <taxon>Bacilli</taxon>
        <taxon>Lactobacillales</taxon>
        <taxon>Lactobacillaceae</taxon>
        <taxon>Agrilactobacillus</taxon>
    </lineage>
</organism>
<keyword evidence="3 6" id="KW-0274">FAD</keyword>
<evidence type="ECO:0000256" key="2">
    <source>
        <dbReference type="ARBA" id="ARBA00022630"/>
    </source>
</evidence>
<keyword evidence="4 6" id="KW-0521">NADP</keyword>
<feature type="binding site" evidence="6">
    <location>
        <position position="50"/>
    </location>
    <ligand>
        <name>FAD</name>
        <dbReference type="ChEBI" id="CHEBI:57692"/>
    </ligand>
</feature>
<feature type="binding site" evidence="6">
    <location>
        <position position="287"/>
    </location>
    <ligand>
        <name>FAD</name>
        <dbReference type="ChEBI" id="CHEBI:57692"/>
    </ligand>
</feature>
<comment type="catalytic activity">
    <reaction evidence="6">
        <text>2 reduced [2Fe-2S]-[ferredoxin] + NADP(+) + H(+) = 2 oxidized [2Fe-2S]-[ferredoxin] + NADPH</text>
        <dbReference type="Rhea" id="RHEA:20125"/>
        <dbReference type="Rhea" id="RHEA-COMP:10000"/>
        <dbReference type="Rhea" id="RHEA-COMP:10001"/>
        <dbReference type="ChEBI" id="CHEBI:15378"/>
        <dbReference type="ChEBI" id="CHEBI:33737"/>
        <dbReference type="ChEBI" id="CHEBI:33738"/>
        <dbReference type="ChEBI" id="CHEBI:57783"/>
        <dbReference type="ChEBI" id="CHEBI:58349"/>
        <dbReference type="EC" id="1.18.1.2"/>
    </reaction>
</comment>
<comment type="similarity">
    <text evidence="6">Belongs to the ferredoxin--NADP reductase type 2 family.</text>
</comment>
<dbReference type="HAMAP" id="MF_01685">
    <property type="entry name" value="FENR2"/>
    <property type="match status" value="1"/>
</dbReference>
<dbReference type="Gene3D" id="3.50.50.60">
    <property type="entry name" value="FAD/NAD(P)-binding domain"/>
    <property type="match status" value="2"/>
</dbReference>
<evidence type="ECO:0000256" key="3">
    <source>
        <dbReference type="ARBA" id="ARBA00022827"/>
    </source>
</evidence>
<protein>
    <recommendedName>
        <fullName evidence="6">Ferredoxin--NADP reductase</fullName>
        <shortName evidence="6">FNR</shortName>
        <shortName evidence="6">Fd-NADP(+) reductase</shortName>
        <ecNumber evidence="6">1.18.1.2</ecNumber>
    </recommendedName>
</protein>
<dbReference type="Pfam" id="PF07992">
    <property type="entry name" value="Pyr_redox_2"/>
    <property type="match status" value="1"/>
</dbReference>
<keyword evidence="2 6" id="KW-0285">Flavoprotein</keyword>
<gene>
    <name evidence="8" type="ORF">FC83_GL001676</name>
</gene>
<dbReference type="GO" id="GO:0004324">
    <property type="term" value="F:ferredoxin-NADP+ reductase activity"/>
    <property type="evidence" value="ECO:0007669"/>
    <property type="project" value="UniProtKB-UniRule"/>
</dbReference>
<comment type="cofactor">
    <cofactor evidence="6">
        <name>FAD</name>
        <dbReference type="ChEBI" id="CHEBI:57692"/>
    </cofactor>
    <text evidence="6">Binds 1 FAD per subunit.</text>
</comment>
<comment type="caution">
    <text evidence="8">The sequence shown here is derived from an EMBL/GenBank/DDBJ whole genome shotgun (WGS) entry which is preliminary data.</text>
</comment>
<feature type="binding site" evidence="6">
    <location>
        <position position="18"/>
    </location>
    <ligand>
        <name>FAD</name>
        <dbReference type="ChEBI" id="CHEBI:57692"/>
    </ligand>
</feature>
<dbReference type="InterPro" id="IPR022890">
    <property type="entry name" value="Fd--NADP_Rdtase_type_2"/>
</dbReference>
<evidence type="ECO:0000256" key="1">
    <source>
        <dbReference type="ARBA" id="ARBA00011738"/>
    </source>
</evidence>
<evidence type="ECO:0000313" key="8">
    <source>
        <dbReference type="EMBL" id="KRM30541.1"/>
    </source>
</evidence>
<sequence length="331" mass="35475">MQQETHLYDLTVIGGGPTGMFAAFYARMRNLDVQIIESLPELGGQVAALYPEKIINDVAGTGAVTGAALIANLQSQLDQFSDGLYLACGEAVTGLKRLDDGTFMLTTTKRQTHTRSIVVAIGGGAFAPRPLAVDYDKALEGQQIRYFVKDLQDFAGKTVAIAGGGDSAVDWALALEPVAAEVHLIHRRQQFRGLESSVAQLQASSVVLETPYNITRVAAHDSGLRIDLQVAKGEDQRQLAVDTLLVNYGFVSDNSLLKAWGLPLERRALIVDANMETEIPGIYGIGDAVTYPGKVKLIAAGFGEAPSAINHLATELYPERKQPLHSTSISA</sequence>
<dbReference type="InterPro" id="IPR050097">
    <property type="entry name" value="Ferredoxin-NADP_redctase_2"/>
</dbReference>
<dbReference type="eggNOG" id="COG0492">
    <property type="taxonomic scope" value="Bacteria"/>
</dbReference>
<dbReference type="PRINTS" id="PR00368">
    <property type="entry name" value="FADPNR"/>
</dbReference>
<dbReference type="InterPro" id="IPR023753">
    <property type="entry name" value="FAD/NAD-binding_dom"/>
</dbReference>
<dbReference type="Proteomes" id="UP000051236">
    <property type="component" value="Unassembled WGS sequence"/>
</dbReference>
<dbReference type="OrthoDB" id="9806179at2"/>
<evidence type="ECO:0000256" key="5">
    <source>
        <dbReference type="ARBA" id="ARBA00023002"/>
    </source>
</evidence>
<evidence type="ECO:0000313" key="9">
    <source>
        <dbReference type="Proteomes" id="UP000051236"/>
    </source>
</evidence>
<dbReference type="AlphaFoldDB" id="X0PLS5"/>
<feature type="binding site" evidence="6">
    <location>
        <position position="45"/>
    </location>
    <ligand>
        <name>FAD</name>
        <dbReference type="ChEBI" id="CHEBI:57692"/>
    </ligand>
</feature>
<evidence type="ECO:0000256" key="4">
    <source>
        <dbReference type="ARBA" id="ARBA00022857"/>
    </source>
</evidence>
<dbReference type="STRING" id="1423734.FC83_GL001676"/>
<keyword evidence="9" id="KW-1185">Reference proteome</keyword>
<dbReference type="InterPro" id="IPR036188">
    <property type="entry name" value="FAD/NAD-bd_sf"/>
</dbReference>
<evidence type="ECO:0000259" key="7">
    <source>
        <dbReference type="Pfam" id="PF07992"/>
    </source>
</evidence>
<name>X0PLS5_9LACO</name>
<dbReference type="EMBL" id="AZGA01000088">
    <property type="protein sequence ID" value="KRM30541.1"/>
    <property type="molecule type" value="Genomic_DNA"/>
</dbReference>
<accession>X0PLS5</accession>
<feature type="binding site" evidence="6">
    <location>
        <position position="37"/>
    </location>
    <ligand>
        <name>FAD</name>
        <dbReference type="ChEBI" id="CHEBI:57692"/>
    </ligand>
</feature>
<evidence type="ECO:0000256" key="6">
    <source>
        <dbReference type="HAMAP-Rule" id="MF_01685"/>
    </source>
</evidence>
<proteinExistence type="inferred from homology"/>
<dbReference type="EC" id="1.18.1.2" evidence="6"/>
<reference evidence="8 9" key="1">
    <citation type="journal article" date="2015" name="Genome Announc.">
        <title>Expanding the biotechnology potential of lactobacilli through comparative genomics of 213 strains and associated genera.</title>
        <authorList>
            <person name="Sun Z."/>
            <person name="Harris H.M."/>
            <person name="McCann A."/>
            <person name="Guo C."/>
            <person name="Argimon S."/>
            <person name="Zhang W."/>
            <person name="Yang X."/>
            <person name="Jeffery I.B."/>
            <person name="Cooney J.C."/>
            <person name="Kagawa T.F."/>
            <person name="Liu W."/>
            <person name="Song Y."/>
            <person name="Salvetti E."/>
            <person name="Wrobel A."/>
            <person name="Rasinkangas P."/>
            <person name="Parkhill J."/>
            <person name="Rea M.C."/>
            <person name="O'Sullivan O."/>
            <person name="Ritari J."/>
            <person name="Douillard F.P."/>
            <person name="Paul Ross R."/>
            <person name="Yang R."/>
            <person name="Briner A.E."/>
            <person name="Felis G.E."/>
            <person name="de Vos W.M."/>
            <person name="Barrangou R."/>
            <person name="Klaenhammer T.R."/>
            <person name="Caufield P.W."/>
            <person name="Cui Y."/>
            <person name="Zhang H."/>
            <person name="O'Toole P.W."/>
        </authorList>
    </citation>
    <scope>NUCLEOTIDE SEQUENCE [LARGE SCALE GENOMIC DNA]</scope>
    <source>
        <strain evidence="8 9">DSM 18527</strain>
    </source>
</reference>
<feature type="binding site" evidence="6">
    <location>
        <position position="126"/>
    </location>
    <ligand>
        <name>FAD</name>
        <dbReference type="ChEBI" id="CHEBI:57692"/>
    </ligand>
</feature>
<dbReference type="RefSeq" id="WP_035450696.1">
    <property type="nucleotide sequence ID" value="NZ_AZGA01000088.1"/>
</dbReference>
<keyword evidence="5 6" id="KW-0560">Oxidoreductase</keyword>
<feature type="binding site" evidence="6">
    <location>
        <position position="92"/>
    </location>
    <ligand>
        <name>FAD</name>
        <dbReference type="ChEBI" id="CHEBI:57692"/>
    </ligand>
</feature>
<dbReference type="PANTHER" id="PTHR48105">
    <property type="entry name" value="THIOREDOXIN REDUCTASE 1-RELATED-RELATED"/>
    <property type="match status" value="1"/>
</dbReference>